<comment type="caution">
    <text evidence="1">The sequence shown here is derived from an EMBL/GenBank/DDBJ whole genome shotgun (WGS) entry which is preliminary data.</text>
</comment>
<protein>
    <submittedName>
        <fullName evidence="1">Uncharacterized protein</fullName>
    </submittedName>
</protein>
<organism evidence="1 2">
    <name type="scientific">Vermiconidia calcicola</name>
    <dbReference type="NCBI Taxonomy" id="1690605"/>
    <lineage>
        <taxon>Eukaryota</taxon>
        <taxon>Fungi</taxon>
        <taxon>Dikarya</taxon>
        <taxon>Ascomycota</taxon>
        <taxon>Pezizomycotina</taxon>
        <taxon>Dothideomycetes</taxon>
        <taxon>Dothideomycetidae</taxon>
        <taxon>Mycosphaerellales</taxon>
        <taxon>Extremaceae</taxon>
        <taxon>Vermiconidia</taxon>
    </lineage>
</organism>
<keyword evidence="2" id="KW-1185">Reference proteome</keyword>
<name>A0ACC3NXZ7_9PEZI</name>
<evidence type="ECO:0000313" key="2">
    <source>
        <dbReference type="Proteomes" id="UP001281147"/>
    </source>
</evidence>
<dbReference type="EMBL" id="JAUTXU010000003">
    <property type="protein sequence ID" value="KAK3725071.1"/>
    <property type="molecule type" value="Genomic_DNA"/>
</dbReference>
<evidence type="ECO:0000313" key="1">
    <source>
        <dbReference type="EMBL" id="KAK3725071.1"/>
    </source>
</evidence>
<reference evidence="1" key="1">
    <citation type="submission" date="2023-07" db="EMBL/GenBank/DDBJ databases">
        <title>Black Yeasts Isolated from many extreme environments.</title>
        <authorList>
            <person name="Coleine C."/>
            <person name="Stajich J.E."/>
            <person name="Selbmann L."/>
        </authorList>
    </citation>
    <scope>NUCLEOTIDE SEQUENCE</scope>
    <source>
        <strain evidence="1">CCFEE 5714</strain>
    </source>
</reference>
<accession>A0ACC3NXZ7</accession>
<gene>
    <name evidence="1" type="ORF">LTR37_000581</name>
</gene>
<dbReference type="Proteomes" id="UP001281147">
    <property type="component" value="Unassembled WGS sequence"/>
</dbReference>
<proteinExistence type="predicted"/>
<sequence length="154" mass="17007">MSTDARPIDPARFSLALEGLPIENLHSKAAEIRNSIAHLKHSNEQMLPFADEGDDDCREAMFENLTVINRMNERIGLLRAEVEKRGMRWSEGEVEDSKMVNGDGEAIVVNGNRHAAANGTGESPRAPSGSLNDDELRRQLEAQMGDDEEDGVHL</sequence>